<dbReference type="STRING" id="671143.DAMO_2179"/>
<keyword evidence="5 7" id="KW-0720">Serine protease</keyword>
<dbReference type="MEROPS" id="S14.001"/>
<dbReference type="PRINTS" id="PR00127">
    <property type="entry name" value="CLPPROTEASEP"/>
</dbReference>
<evidence type="ECO:0000256" key="5">
    <source>
        <dbReference type="ARBA" id="ARBA00022825"/>
    </source>
</evidence>
<comment type="similarity">
    <text evidence="1 7 9">Belongs to the peptidase S14 family.</text>
</comment>
<evidence type="ECO:0000313" key="10">
    <source>
        <dbReference type="EMBL" id="CBE69229.1"/>
    </source>
</evidence>
<feature type="active site" description="Nucleophile" evidence="7">
    <location>
        <position position="98"/>
    </location>
</feature>
<dbReference type="KEGG" id="mox:DAMO_2179"/>
<dbReference type="InterPro" id="IPR033135">
    <property type="entry name" value="ClpP_His_AS"/>
</dbReference>
<keyword evidence="4 7" id="KW-0378">Hydrolase</keyword>
<accession>D5MHT8</accession>
<evidence type="ECO:0000256" key="2">
    <source>
        <dbReference type="ARBA" id="ARBA00022490"/>
    </source>
</evidence>
<sequence length="205" mass="22533">MQLIPMVVEQTSRGERAYDIFSRLLKDRILFIGTPIDDAESNLIIAQLLFLEAEDPDKDIHLYVNSPGGSVTASLAIYDTMQYIKPAIETICMGQAASGAALLLAAGAKGKRYALPHARIMIHQPYGGAQGQASDIQIQAKEILRMRQELDRIIADHTGQPLERIEKDSDRDFFMSPSEAKDYGLIDEVIYSRDGLALSATAPAP</sequence>
<dbReference type="HAMAP" id="MF_00444">
    <property type="entry name" value="ClpP"/>
    <property type="match status" value="1"/>
</dbReference>
<dbReference type="GO" id="GO:0051117">
    <property type="term" value="F:ATPase binding"/>
    <property type="evidence" value="ECO:0007669"/>
    <property type="project" value="TreeGrafter"/>
</dbReference>
<comment type="subcellular location">
    <subcellularLocation>
        <location evidence="7">Cytoplasm</location>
    </subcellularLocation>
</comment>
<dbReference type="PATRIC" id="fig|671143.5.peg.1917"/>
<dbReference type="HOGENOM" id="CLU_058707_3_2_0"/>
<evidence type="ECO:0000313" key="11">
    <source>
        <dbReference type="Proteomes" id="UP000006898"/>
    </source>
</evidence>
<dbReference type="NCBIfam" id="NF009205">
    <property type="entry name" value="PRK12553.1"/>
    <property type="match status" value="1"/>
</dbReference>
<comment type="subunit">
    <text evidence="7">Fourteen ClpP subunits assemble into 2 heptameric rings which stack back to back to give a disk-like structure with a central cavity, resembling the structure of eukaryotic proteasomes.</text>
</comment>
<dbReference type="eggNOG" id="COG0740">
    <property type="taxonomic scope" value="Bacteria"/>
</dbReference>
<name>D5MHT8_METO1</name>
<dbReference type="Proteomes" id="UP000006898">
    <property type="component" value="Chromosome"/>
</dbReference>
<comment type="function">
    <text evidence="7">Cleaves peptides in various proteins in a process that requires ATP hydrolysis. Has a chymotrypsin-like activity. Plays a major role in the degradation of misfolded proteins.</text>
</comment>
<keyword evidence="3 7" id="KW-0645">Protease</keyword>
<evidence type="ECO:0000256" key="8">
    <source>
        <dbReference type="PROSITE-ProRule" id="PRU10086"/>
    </source>
</evidence>
<dbReference type="GO" id="GO:0004176">
    <property type="term" value="F:ATP-dependent peptidase activity"/>
    <property type="evidence" value="ECO:0007669"/>
    <property type="project" value="InterPro"/>
</dbReference>
<evidence type="ECO:0000256" key="6">
    <source>
        <dbReference type="ARBA" id="ARBA00034021"/>
    </source>
</evidence>
<dbReference type="EC" id="3.4.21.92" evidence="7"/>
<evidence type="ECO:0000256" key="3">
    <source>
        <dbReference type="ARBA" id="ARBA00022670"/>
    </source>
</evidence>
<evidence type="ECO:0000256" key="4">
    <source>
        <dbReference type="ARBA" id="ARBA00022801"/>
    </source>
</evidence>
<dbReference type="GO" id="GO:0004252">
    <property type="term" value="F:serine-type endopeptidase activity"/>
    <property type="evidence" value="ECO:0007669"/>
    <property type="project" value="UniProtKB-UniRule"/>
</dbReference>
<dbReference type="GO" id="GO:0009368">
    <property type="term" value="C:endopeptidase Clp complex"/>
    <property type="evidence" value="ECO:0007669"/>
    <property type="project" value="TreeGrafter"/>
</dbReference>
<dbReference type="GO" id="GO:0005737">
    <property type="term" value="C:cytoplasm"/>
    <property type="evidence" value="ECO:0007669"/>
    <property type="project" value="UniProtKB-SubCell"/>
</dbReference>
<dbReference type="Gene3D" id="3.90.226.10">
    <property type="entry name" value="2-enoyl-CoA Hydratase, Chain A, domain 1"/>
    <property type="match status" value="1"/>
</dbReference>
<dbReference type="FunFam" id="3.90.226.10:FF:000001">
    <property type="entry name" value="ATP-dependent Clp protease proteolytic subunit"/>
    <property type="match status" value="1"/>
</dbReference>
<dbReference type="EMBL" id="FP565575">
    <property type="protein sequence ID" value="CBE69229.1"/>
    <property type="molecule type" value="Genomic_DNA"/>
</dbReference>
<dbReference type="InterPro" id="IPR029045">
    <property type="entry name" value="ClpP/crotonase-like_dom_sf"/>
</dbReference>
<reference evidence="10 11" key="1">
    <citation type="journal article" date="2010" name="Nature">
        <title>Nitrite-driven anaerobic methane oxidation by oxygenic bacteria.</title>
        <authorList>
            <person name="Ettwig K.F."/>
            <person name="Butler M.K."/>
            <person name="Le Paslier D."/>
            <person name="Pelletier E."/>
            <person name="Mangenot S."/>
            <person name="Kuypers M.M.M."/>
            <person name="Schreiber F."/>
            <person name="Dutilh B.E."/>
            <person name="Zedelius J."/>
            <person name="de Beer D."/>
            <person name="Gloerich J."/>
            <person name="Wessels H.J.C.T."/>
            <person name="van Allen T."/>
            <person name="Luesken F."/>
            <person name="Wu M."/>
            <person name="van de Pas-Schoonen K.T."/>
            <person name="Op den Camp H.J.M."/>
            <person name="Janssen-Megens E.M."/>
            <person name="Francoijs K-J."/>
            <person name="Stunnenberg H."/>
            <person name="Weissenbach J."/>
            <person name="Jetten M.S.M."/>
            <person name="Strous M."/>
        </authorList>
    </citation>
    <scope>NUCLEOTIDE SEQUENCE [LARGE SCALE GENOMIC DNA]</scope>
</reference>
<dbReference type="NCBIfam" id="TIGR00493">
    <property type="entry name" value="clpP"/>
    <property type="match status" value="1"/>
</dbReference>
<dbReference type="SUPFAM" id="SSF52096">
    <property type="entry name" value="ClpP/crotonase"/>
    <property type="match status" value="1"/>
</dbReference>
<evidence type="ECO:0000256" key="7">
    <source>
        <dbReference type="HAMAP-Rule" id="MF_00444"/>
    </source>
</evidence>
<gene>
    <name evidence="7 10" type="primary">clpP</name>
    <name evidence="10" type="ORF">DAMO_2179</name>
</gene>
<protein>
    <recommendedName>
        <fullName evidence="7 9">ATP-dependent Clp protease proteolytic subunit</fullName>
        <ecNumber evidence="7">3.4.21.92</ecNumber>
    </recommendedName>
    <alternativeName>
        <fullName evidence="7">Endopeptidase Clp</fullName>
    </alternativeName>
</protein>
<dbReference type="PANTHER" id="PTHR10381">
    <property type="entry name" value="ATP-DEPENDENT CLP PROTEASE PROTEOLYTIC SUBUNIT"/>
    <property type="match status" value="1"/>
</dbReference>
<dbReference type="GO" id="GO:0006515">
    <property type="term" value="P:protein quality control for misfolded or incompletely synthesized proteins"/>
    <property type="evidence" value="ECO:0007669"/>
    <property type="project" value="TreeGrafter"/>
</dbReference>
<feature type="active site" evidence="7 8">
    <location>
        <position position="123"/>
    </location>
</feature>
<keyword evidence="2 7" id="KW-0963">Cytoplasm</keyword>
<dbReference type="InterPro" id="IPR001907">
    <property type="entry name" value="ClpP"/>
</dbReference>
<dbReference type="PROSITE" id="PS00382">
    <property type="entry name" value="CLP_PROTEASE_HIS"/>
    <property type="match status" value="1"/>
</dbReference>
<proteinExistence type="inferred from homology"/>
<dbReference type="InterPro" id="IPR023562">
    <property type="entry name" value="ClpP/TepA"/>
</dbReference>
<dbReference type="Pfam" id="PF00574">
    <property type="entry name" value="CLP_protease"/>
    <property type="match status" value="1"/>
</dbReference>
<dbReference type="AlphaFoldDB" id="D5MHT8"/>
<dbReference type="NCBIfam" id="NF001368">
    <property type="entry name" value="PRK00277.1"/>
    <property type="match status" value="1"/>
</dbReference>
<comment type="catalytic activity">
    <reaction evidence="6 7 8">
        <text>Hydrolysis of proteins to small peptides in the presence of ATP and magnesium. alpha-casein is the usual test substrate. In the absence of ATP, only oligopeptides shorter than five residues are hydrolyzed (such as succinyl-Leu-Tyr-|-NHMec, and Leu-Tyr-Leu-|-Tyr-Trp, in which cleavage of the -Tyr-|-Leu- and -Tyr-|-Trp bonds also occurs).</text>
        <dbReference type="EC" id="3.4.21.92"/>
    </reaction>
</comment>
<evidence type="ECO:0000256" key="1">
    <source>
        <dbReference type="ARBA" id="ARBA00007039"/>
    </source>
</evidence>
<evidence type="ECO:0000256" key="9">
    <source>
        <dbReference type="RuleBase" id="RU003567"/>
    </source>
</evidence>
<organism evidence="10 11">
    <name type="scientific">Methylomirabilis oxygeniifera</name>
    <dbReference type="NCBI Taxonomy" id="671143"/>
    <lineage>
        <taxon>Bacteria</taxon>
        <taxon>Candidatus Methylomirabilota</taxon>
        <taxon>Candidatus Methylomirabilia</taxon>
        <taxon>Candidatus Methylomirabilales</taxon>
        <taxon>Candidatus Methylomirabilaceae</taxon>
        <taxon>Candidatus Methylomirabilis</taxon>
    </lineage>
</organism>
<dbReference type="CDD" id="cd07017">
    <property type="entry name" value="S14_ClpP_2"/>
    <property type="match status" value="1"/>
</dbReference>
<dbReference type="PANTHER" id="PTHR10381:SF70">
    <property type="entry name" value="ATP-DEPENDENT CLP PROTEASE PROTEOLYTIC SUBUNIT"/>
    <property type="match status" value="1"/>
</dbReference>